<evidence type="ECO:0008006" key="3">
    <source>
        <dbReference type="Google" id="ProtNLM"/>
    </source>
</evidence>
<accession>A0A5J4WKD2</accession>
<dbReference type="EMBL" id="SNRW01001678">
    <property type="protein sequence ID" value="KAA6395464.1"/>
    <property type="molecule type" value="Genomic_DNA"/>
</dbReference>
<reference evidence="1 2" key="1">
    <citation type="submission" date="2019-03" db="EMBL/GenBank/DDBJ databases">
        <title>Single cell metagenomics reveals metabolic interactions within the superorganism composed of flagellate Streblomastix strix and complex community of Bacteroidetes bacteria on its surface.</title>
        <authorList>
            <person name="Treitli S.C."/>
            <person name="Kolisko M."/>
            <person name="Husnik F."/>
            <person name="Keeling P."/>
            <person name="Hampl V."/>
        </authorList>
    </citation>
    <scope>NUCLEOTIDE SEQUENCE [LARGE SCALE GENOMIC DNA]</scope>
    <source>
        <strain evidence="1">ST1C</strain>
    </source>
</reference>
<dbReference type="Proteomes" id="UP000324800">
    <property type="component" value="Unassembled WGS sequence"/>
</dbReference>
<sequence length="158" mass="18115">MDIVYLFIDNNKFVVTKTGNTFCSITIDPIMTKGVNRIELQFEGHESDNFNKTRTVRYQNNGELGIGQSTQGIIGNQMYKCGQIVSAEVDFEAVPHTLNFYVDDPEQPIYIRNVPKSIRFYVFVCQTGASFQIKRFETLIQATPRVQPPLRVVEYGKY</sequence>
<evidence type="ECO:0000313" key="1">
    <source>
        <dbReference type="EMBL" id="KAA6395464.1"/>
    </source>
</evidence>
<name>A0A5J4WKD2_9EUKA</name>
<dbReference type="AlphaFoldDB" id="A0A5J4WKD2"/>
<organism evidence="1 2">
    <name type="scientific">Streblomastix strix</name>
    <dbReference type="NCBI Taxonomy" id="222440"/>
    <lineage>
        <taxon>Eukaryota</taxon>
        <taxon>Metamonada</taxon>
        <taxon>Preaxostyla</taxon>
        <taxon>Oxymonadida</taxon>
        <taxon>Streblomastigidae</taxon>
        <taxon>Streblomastix</taxon>
    </lineage>
</organism>
<gene>
    <name evidence="1" type="ORF">EZS28_009012</name>
</gene>
<proteinExistence type="predicted"/>
<evidence type="ECO:0000313" key="2">
    <source>
        <dbReference type="Proteomes" id="UP000324800"/>
    </source>
</evidence>
<comment type="caution">
    <text evidence="1">The sequence shown here is derived from an EMBL/GenBank/DDBJ whole genome shotgun (WGS) entry which is preliminary data.</text>
</comment>
<protein>
    <recommendedName>
        <fullName evidence="3">SPRY domain-containing protein</fullName>
    </recommendedName>
</protein>